<keyword evidence="2" id="KW-1185">Reference proteome</keyword>
<evidence type="ECO:0000313" key="1">
    <source>
        <dbReference type="EMBL" id="SEL88088.1"/>
    </source>
</evidence>
<gene>
    <name evidence="1" type="ORF">SAMN05444583_11698</name>
</gene>
<evidence type="ECO:0000313" key="2">
    <source>
        <dbReference type="Proteomes" id="UP000198677"/>
    </source>
</evidence>
<accession>A0A1H7TU92</accession>
<proteinExistence type="predicted"/>
<name>A0A1H7TU92_9NOCA</name>
<dbReference type="Proteomes" id="UP000198677">
    <property type="component" value="Unassembled WGS sequence"/>
</dbReference>
<reference evidence="2" key="1">
    <citation type="submission" date="2016-10" db="EMBL/GenBank/DDBJ databases">
        <authorList>
            <person name="Varghese N."/>
            <person name="Submissions S."/>
        </authorList>
    </citation>
    <scope>NUCLEOTIDE SEQUENCE [LARGE SCALE GENOMIC DNA]</scope>
    <source>
        <strain evidence="2">DSM 44675</strain>
    </source>
</reference>
<organism evidence="1 2">
    <name type="scientific">Rhodococcus maanshanensis</name>
    <dbReference type="NCBI Taxonomy" id="183556"/>
    <lineage>
        <taxon>Bacteria</taxon>
        <taxon>Bacillati</taxon>
        <taxon>Actinomycetota</taxon>
        <taxon>Actinomycetes</taxon>
        <taxon>Mycobacteriales</taxon>
        <taxon>Nocardiaceae</taxon>
        <taxon>Rhodococcus</taxon>
    </lineage>
</organism>
<sequence>MDSRDGVSMATSDNCNELNGVLSAFVAPVPGV</sequence>
<dbReference type="EMBL" id="FOAW01000016">
    <property type="protein sequence ID" value="SEL88088.1"/>
    <property type="molecule type" value="Genomic_DNA"/>
</dbReference>
<dbReference type="AlphaFoldDB" id="A0A1H7TU92"/>
<protein>
    <submittedName>
        <fullName evidence="1">Uncharacterized protein</fullName>
    </submittedName>
</protein>